<sequence>MTSEKAKIGVRIHFHDLPELVIEQIFSLIAPTRARNIASQVCWLWKTLERKTRSSLSLRCTEVFNNTHSIRFPYFPSVSSLDLSNLSPYGRVSFQDPLLAGPILSRNLPSVTSLTLYAHDPIAQFLSHWPNLKRIKLLRFRIPPSEPNTIVEFYLGPLFQNCTKIEEIDLSDFCCWTEDVIEAIKSNKPVAERLTSLNLMLGNASGGFQASDIDSITEVCQNLRRLIVPCVFNPRYPDFAINNETLVKLAANCPHLQTLHLVDNKPVNNHPNANYSMESNPSVITAANLEALLCSLPLLTDFSLNLSNPNLNVSLETLGYHRTSRIKNLKLGNFEGIWKGQRSNLDGIALCDGLEILSLKNCVYMSDENLVAIACGCARLTKIELNRCLSITELGIQTLAFKLRKTLKDFSLSYGTRISSRALVKALKPLQGQLQRLHMHCEWIEPESKEKMLDLLDKNNISYGLSEPDSWPNLCELSLRICADLKLIPLLHIGLDDCPNISSVTIKVVGDLGHKPRGCFNLNVLSKFENLSKLKLVLEMETGYPLDPPFGKPTICQDLWEKFYLIGINELLSLEELDYWPPKGMVPAQGSSSQEAVLFMQNKQRILSPDGASLITSCPNLRRLFIHGTTDEDSLMSFLTISALRDAQLREDYYLTLEDDGSTGMLYELCKRFELALNTGRGRAGARVRD</sequence>
<dbReference type="AlphaFoldDB" id="A0AAV8ERI5"/>
<dbReference type="SUPFAM" id="SSF52047">
    <property type="entry name" value="RNI-like"/>
    <property type="match status" value="1"/>
</dbReference>
<dbReference type="GO" id="GO:0005634">
    <property type="term" value="C:nucleus"/>
    <property type="evidence" value="ECO:0007669"/>
    <property type="project" value="TreeGrafter"/>
</dbReference>
<protein>
    <submittedName>
        <fullName evidence="1">F-box protein MAX2</fullName>
    </submittedName>
</protein>
<reference evidence="1" key="1">
    <citation type="submission" date="2022-08" db="EMBL/GenBank/DDBJ databases">
        <authorList>
            <person name="Marques A."/>
        </authorList>
    </citation>
    <scope>NUCLEOTIDE SEQUENCE</scope>
    <source>
        <strain evidence="1">RhyPub2mFocal</strain>
        <tissue evidence="1">Leaves</tissue>
    </source>
</reference>
<dbReference type="PANTHER" id="PTHR13318:SF148">
    <property type="entry name" value="F-BOX PROTEIN MAX2"/>
    <property type="match status" value="1"/>
</dbReference>
<organism evidence="1 2">
    <name type="scientific">Rhynchospora pubera</name>
    <dbReference type="NCBI Taxonomy" id="906938"/>
    <lineage>
        <taxon>Eukaryota</taxon>
        <taxon>Viridiplantae</taxon>
        <taxon>Streptophyta</taxon>
        <taxon>Embryophyta</taxon>
        <taxon>Tracheophyta</taxon>
        <taxon>Spermatophyta</taxon>
        <taxon>Magnoliopsida</taxon>
        <taxon>Liliopsida</taxon>
        <taxon>Poales</taxon>
        <taxon>Cyperaceae</taxon>
        <taxon>Cyperoideae</taxon>
        <taxon>Rhynchosporeae</taxon>
        <taxon>Rhynchospora</taxon>
    </lineage>
</organism>
<dbReference type="PANTHER" id="PTHR13318">
    <property type="entry name" value="PARTNER OF PAIRED, ISOFORM B-RELATED"/>
    <property type="match status" value="1"/>
</dbReference>
<dbReference type="EMBL" id="JAMFTS010000003">
    <property type="protein sequence ID" value="KAJ4782136.1"/>
    <property type="molecule type" value="Genomic_DNA"/>
</dbReference>
<name>A0AAV8ERI5_9POAL</name>
<dbReference type="InterPro" id="IPR032675">
    <property type="entry name" value="LRR_dom_sf"/>
</dbReference>
<keyword evidence="2" id="KW-1185">Reference proteome</keyword>
<proteinExistence type="predicted"/>
<evidence type="ECO:0000313" key="2">
    <source>
        <dbReference type="Proteomes" id="UP001140206"/>
    </source>
</evidence>
<dbReference type="InterPro" id="IPR036047">
    <property type="entry name" value="F-box-like_dom_sf"/>
</dbReference>
<dbReference type="Gene3D" id="3.80.10.10">
    <property type="entry name" value="Ribonuclease Inhibitor"/>
    <property type="match status" value="1"/>
</dbReference>
<dbReference type="Gene3D" id="1.20.1280.50">
    <property type="match status" value="1"/>
</dbReference>
<accession>A0AAV8ERI5</accession>
<dbReference type="GO" id="GO:0031146">
    <property type="term" value="P:SCF-dependent proteasomal ubiquitin-dependent protein catabolic process"/>
    <property type="evidence" value="ECO:0007669"/>
    <property type="project" value="TreeGrafter"/>
</dbReference>
<evidence type="ECO:0000313" key="1">
    <source>
        <dbReference type="EMBL" id="KAJ4782136.1"/>
    </source>
</evidence>
<comment type="caution">
    <text evidence="1">The sequence shown here is derived from an EMBL/GenBank/DDBJ whole genome shotgun (WGS) entry which is preliminary data.</text>
</comment>
<dbReference type="Proteomes" id="UP001140206">
    <property type="component" value="Chromosome 3"/>
</dbReference>
<dbReference type="SUPFAM" id="SSF81383">
    <property type="entry name" value="F-box domain"/>
    <property type="match status" value="1"/>
</dbReference>
<gene>
    <name evidence="1" type="ORF">LUZ62_066393</name>
</gene>
<dbReference type="GO" id="GO:0019005">
    <property type="term" value="C:SCF ubiquitin ligase complex"/>
    <property type="evidence" value="ECO:0007669"/>
    <property type="project" value="TreeGrafter"/>
</dbReference>